<gene>
    <name evidence="3" type="ORF">GCM10008111_08160</name>
</gene>
<evidence type="ECO:0000256" key="2">
    <source>
        <dbReference type="SAM" id="Phobius"/>
    </source>
</evidence>
<evidence type="ECO:0000313" key="4">
    <source>
        <dbReference type="Proteomes" id="UP000634667"/>
    </source>
</evidence>
<dbReference type="Proteomes" id="UP000634667">
    <property type="component" value="Unassembled WGS sequence"/>
</dbReference>
<comment type="caution">
    <text evidence="3">The sequence shown here is derived from an EMBL/GenBank/DDBJ whole genome shotgun (WGS) entry which is preliminary data.</text>
</comment>
<accession>A0ABQ2WH17</accession>
<reference evidence="4" key="1">
    <citation type="journal article" date="2019" name="Int. J. Syst. Evol. Microbiol.">
        <title>The Global Catalogue of Microorganisms (GCM) 10K type strain sequencing project: providing services to taxonomists for standard genome sequencing and annotation.</title>
        <authorList>
            <consortium name="The Broad Institute Genomics Platform"/>
            <consortium name="The Broad Institute Genome Sequencing Center for Infectious Disease"/>
            <person name="Wu L."/>
            <person name="Ma J."/>
        </authorList>
    </citation>
    <scope>NUCLEOTIDE SEQUENCE [LARGE SCALE GENOMIC DNA]</scope>
    <source>
        <strain evidence="4">KCTC 23723</strain>
    </source>
</reference>
<feature type="transmembrane region" description="Helical" evidence="2">
    <location>
        <begin position="5"/>
        <end position="27"/>
    </location>
</feature>
<feature type="coiled-coil region" evidence="1">
    <location>
        <begin position="560"/>
        <end position="591"/>
    </location>
</feature>
<evidence type="ECO:0008006" key="5">
    <source>
        <dbReference type="Google" id="ProtNLM"/>
    </source>
</evidence>
<name>A0ABQ2WH17_9ALTE</name>
<keyword evidence="2" id="KW-1133">Transmembrane helix</keyword>
<protein>
    <recommendedName>
        <fullName evidence="5">RCK N-terminal domain-containing protein</fullName>
    </recommendedName>
</protein>
<keyword evidence="2" id="KW-0812">Transmembrane</keyword>
<dbReference type="RefSeq" id="WP_189480802.1">
    <property type="nucleotide sequence ID" value="NZ_BMYR01000003.1"/>
</dbReference>
<evidence type="ECO:0000256" key="1">
    <source>
        <dbReference type="SAM" id="Coils"/>
    </source>
</evidence>
<proteinExistence type="predicted"/>
<evidence type="ECO:0000313" key="3">
    <source>
        <dbReference type="EMBL" id="GGW54565.1"/>
    </source>
</evidence>
<keyword evidence="4" id="KW-1185">Reference proteome</keyword>
<dbReference type="Gene3D" id="6.20.350.10">
    <property type="match status" value="1"/>
</dbReference>
<keyword evidence="1" id="KW-0175">Coiled coil</keyword>
<sequence length="648" mass="74419">MQRNILNIVAITTLFITCFSISVWGYWLENLGFFEAVYRSIQLLVLNANFDAISLPMSWQLEIARFCLPLFPVLAVVGLLLNYFKRQWLILRSHFFSPDAIFFGIGRTAHAISISLPKSRRLLVVDLTSKNDIIERLMSMHTILFIEADATSSRVLSRLPLMKTKDIYIFTGDDQKDLDIALMICEHINSQASDKTSIPKLIVDVDDHILLQMAQSEPSFAYYRAKGGEIQWFSAQRKAARALLQQFSVLDKPSNPQQTVHVAIVGFDDFQQYVIKQILQTSIYLHANKLHISVFTAEVDTYHRFVMQHASLFSGDKDHLQSPGILPLATLNLFVTDLSATQQQQVKKAVELVGNSFDIVYVHAETDYNALFHSQRIKQAILSLGLSSRIVCMMNGSHFFRLQDAQAFTSKSDEVYKDIYLFHCRESLVQSGENYPGEKMDRLGLIIHNAYKANGLRYELARLNGRDKVIVAELLLEKLYKKCASSNNFNVLVRSLLEQSWNVINNFDLQNWDHFINVTSALYPLSQYEWQSHLAPEFIWSSCSAADHLSIKIRDIGFELNEYISEADKNMEELEEAIADNLEQLKELEHRRFVAERLVDGWVYGPTTERALKINETMVPYKELPEKEEIKDESIVRVLPRLIKEARE</sequence>
<organism evidence="3 4">
    <name type="scientific">Alishewanella tabrizica</name>
    <dbReference type="NCBI Taxonomy" id="671278"/>
    <lineage>
        <taxon>Bacteria</taxon>
        <taxon>Pseudomonadati</taxon>
        <taxon>Pseudomonadota</taxon>
        <taxon>Gammaproteobacteria</taxon>
        <taxon>Alteromonadales</taxon>
        <taxon>Alteromonadaceae</taxon>
        <taxon>Alishewanella</taxon>
    </lineage>
</organism>
<feature type="transmembrane region" description="Helical" evidence="2">
    <location>
        <begin position="63"/>
        <end position="84"/>
    </location>
</feature>
<dbReference type="EMBL" id="BMYR01000003">
    <property type="protein sequence ID" value="GGW54565.1"/>
    <property type="molecule type" value="Genomic_DNA"/>
</dbReference>
<dbReference type="Gene3D" id="3.40.50.720">
    <property type="entry name" value="NAD(P)-binding Rossmann-like Domain"/>
    <property type="match status" value="1"/>
</dbReference>
<keyword evidence="2" id="KW-0472">Membrane</keyword>